<reference evidence="2 3" key="1">
    <citation type="submission" date="2019-03" db="EMBL/GenBank/DDBJ databases">
        <title>Genomic Encyclopedia of Type Strains, Phase IV (KMG-IV): sequencing the most valuable type-strain genomes for metagenomic binning, comparative biology and taxonomic classification.</title>
        <authorList>
            <person name="Goeker M."/>
        </authorList>
    </citation>
    <scope>NUCLEOTIDE SEQUENCE [LARGE SCALE GENOMIC DNA]</scope>
    <source>
        <strain evidence="2 3">DSM 21153</strain>
    </source>
</reference>
<name>A0A4R1YWV5_9RHOB</name>
<dbReference type="Proteomes" id="UP000295277">
    <property type="component" value="Unassembled WGS sequence"/>
</dbReference>
<keyword evidence="3" id="KW-1185">Reference proteome</keyword>
<sequence length="243" mass="26511">MWSKPWKRRPTSSMTSWPCEVRALRKRIPTITRPDPTYAAALRPEGQEVPGREEGRAGCHTGAEIAAALNPEGPVPPVLITPGSTSGRSATVPAGDLSPLPMMPPPARRTATTRKIDIRVNALARQEAELLACGVAPAQVIRASLRRAVRNWQVGPEFVPPSTEPRSRNTAWRARTSLAVDHEALAALLRAHDPLDVLSKWTLIRGQVEPRVWAEIDALLVQIRADAALQQEAGLPETPCPKR</sequence>
<accession>A0A4R1YWV5</accession>
<evidence type="ECO:0000313" key="3">
    <source>
        <dbReference type="Proteomes" id="UP000295277"/>
    </source>
</evidence>
<evidence type="ECO:0000313" key="2">
    <source>
        <dbReference type="EMBL" id="TCM85467.1"/>
    </source>
</evidence>
<feature type="region of interest" description="Disordered" evidence="1">
    <location>
        <begin position="82"/>
        <end position="110"/>
    </location>
</feature>
<protein>
    <submittedName>
        <fullName evidence="2">Uncharacterized protein</fullName>
    </submittedName>
</protein>
<gene>
    <name evidence="2" type="ORF">EV216_10741</name>
</gene>
<dbReference type="EMBL" id="SLVM01000007">
    <property type="protein sequence ID" value="TCM85467.1"/>
    <property type="molecule type" value="Genomic_DNA"/>
</dbReference>
<organism evidence="2 3">
    <name type="scientific">Rhodovulum steppense</name>
    <dbReference type="NCBI Taxonomy" id="540251"/>
    <lineage>
        <taxon>Bacteria</taxon>
        <taxon>Pseudomonadati</taxon>
        <taxon>Pseudomonadota</taxon>
        <taxon>Alphaproteobacteria</taxon>
        <taxon>Rhodobacterales</taxon>
        <taxon>Paracoccaceae</taxon>
        <taxon>Rhodovulum</taxon>
    </lineage>
</organism>
<evidence type="ECO:0000256" key="1">
    <source>
        <dbReference type="SAM" id="MobiDB-lite"/>
    </source>
</evidence>
<comment type="caution">
    <text evidence="2">The sequence shown here is derived from an EMBL/GenBank/DDBJ whole genome shotgun (WGS) entry which is preliminary data.</text>
</comment>
<proteinExistence type="predicted"/>
<dbReference type="AlphaFoldDB" id="A0A4R1YWV5"/>